<keyword evidence="4" id="KW-1185">Reference proteome</keyword>
<dbReference type="NCBIfam" id="NF037970">
    <property type="entry name" value="vanZ_1"/>
    <property type="match status" value="1"/>
</dbReference>
<dbReference type="InterPro" id="IPR016747">
    <property type="entry name" value="Phosphotransbutyrylase"/>
</dbReference>
<keyword evidence="1" id="KW-1133">Transmembrane helix</keyword>
<comment type="caution">
    <text evidence="3">The sequence shown here is derived from an EMBL/GenBank/DDBJ whole genome shotgun (WGS) entry which is preliminary data.</text>
</comment>
<keyword evidence="1" id="KW-0812">Transmembrane</keyword>
<gene>
    <name evidence="3" type="ORF">LCY76_19760</name>
</gene>
<feature type="domain" description="VanZ-like" evidence="2">
    <location>
        <begin position="8"/>
        <end position="153"/>
    </location>
</feature>
<dbReference type="AlphaFoldDB" id="A0A9X2BIM1"/>
<evidence type="ECO:0000259" key="2">
    <source>
        <dbReference type="Pfam" id="PF04892"/>
    </source>
</evidence>
<feature type="transmembrane region" description="Helical" evidence="1">
    <location>
        <begin position="81"/>
        <end position="99"/>
    </location>
</feature>
<reference evidence="3" key="1">
    <citation type="submission" date="2021-09" db="EMBL/GenBank/DDBJ databases">
        <title>Genome analysis of Fictibacillus sp. KIGAM418 isolated from marine sediment.</title>
        <authorList>
            <person name="Seo M.-J."/>
            <person name="Cho E.-S."/>
            <person name="Hwang C.Y."/>
        </authorList>
    </citation>
    <scope>NUCLEOTIDE SEQUENCE</scope>
    <source>
        <strain evidence="3">KIGAM418</strain>
    </source>
</reference>
<keyword evidence="1" id="KW-0472">Membrane</keyword>
<feature type="transmembrane region" description="Helical" evidence="1">
    <location>
        <begin position="137"/>
        <end position="155"/>
    </location>
</feature>
<evidence type="ECO:0000313" key="3">
    <source>
        <dbReference type="EMBL" id="MCK6258808.1"/>
    </source>
</evidence>
<evidence type="ECO:0000313" key="4">
    <source>
        <dbReference type="Proteomes" id="UP001139011"/>
    </source>
</evidence>
<feature type="transmembrane region" description="Helical" evidence="1">
    <location>
        <begin position="106"/>
        <end position="125"/>
    </location>
</feature>
<proteinExistence type="predicted"/>
<evidence type="ECO:0000256" key="1">
    <source>
        <dbReference type="SAM" id="Phobius"/>
    </source>
</evidence>
<protein>
    <submittedName>
        <fullName evidence="3">VanZ family protein</fullName>
    </submittedName>
</protein>
<dbReference type="RefSeq" id="WP_248254049.1">
    <property type="nucleotide sequence ID" value="NZ_JAIWJX010000002.1"/>
</dbReference>
<dbReference type="Pfam" id="PF04892">
    <property type="entry name" value="VanZ"/>
    <property type="match status" value="1"/>
</dbReference>
<name>A0A9X2BIM1_9BACL</name>
<organism evidence="3 4">
    <name type="scientific">Fictibacillus marinisediminis</name>
    <dbReference type="NCBI Taxonomy" id="2878389"/>
    <lineage>
        <taxon>Bacteria</taxon>
        <taxon>Bacillati</taxon>
        <taxon>Bacillota</taxon>
        <taxon>Bacilli</taxon>
        <taxon>Bacillales</taxon>
        <taxon>Fictibacillaceae</taxon>
        <taxon>Fictibacillus</taxon>
    </lineage>
</organism>
<dbReference type="Proteomes" id="UP001139011">
    <property type="component" value="Unassembled WGS sequence"/>
</dbReference>
<dbReference type="PIRSF" id="PIRSF019083">
    <property type="entry name" value="UCP019083_VanZ"/>
    <property type="match status" value="1"/>
</dbReference>
<dbReference type="EMBL" id="JAIWJX010000002">
    <property type="protein sequence ID" value="MCK6258808.1"/>
    <property type="molecule type" value="Genomic_DNA"/>
</dbReference>
<sequence>MKRFLFYWLPVLLVAGGIFYSSATPYEKQDMRPTLSHYLDHKMIANFFSSAVFQYSGEEVSVQALGPAGFVEFLIRKLAHFSVYLLLAFLLFRVLRFYFNRGKTFILSWVLTVAYAASDEIHQHFTAGRSPHVEDVMIDATGGLVGIMIAVLIYWRHFRRKAY</sequence>
<accession>A0A9X2BIM1</accession>
<dbReference type="InterPro" id="IPR006976">
    <property type="entry name" value="VanZ-like"/>
</dbReference>